<evidence type="ECO:0000313" key="4">
    <source>
        <dbReference type="EMBL" id="AWA30230.1"/>
    </source>
</evidence>
<reference evidence="4 5" key="1">
    <citation type="submission" date="2018-04" db="EMBL/GenBank/DDBJ databases">
        <title>Genome sequencing of Flavobacterium sp. HYN0048.</title>
        <authorList>
            <person name="Yi H."/>
            <person name="Baek C."/>
        </authorList>
    </citation>
    <scope>NUCLEOTIDE SEQUENCE [LARGE SCALE GENOMIC DNA]</scope>
    <source>
        <strain evidence="4 5">HYN0048</strain>
    </source>
</reference>
<dbReference type="InterPro" id="IPR026444">
    <property type="entry name" value="Secre_tail"/>
</dbReference>
<accession>A0A2S0RG09</accession>
<dbReference type="PROSITE" id="PS50853">
    <property type="entry name" value="FN3"/>
    <property type="match status" value="1"/>
</dbReference>
<dbReference type="SUPFAM" id="SSF49899">
    <property type="entry name" value="Concanavalin A-like lectins/glucanases"/>
    <property type="match status" value="1"/>
</dbReference>
<organism evidence="4 5">
    <name type="scientific">Flavobacterium magnum</name>
    <dbReference type="NCBI Taxonomy" id="2162713"/>
    <lineage>
        <taxon>Bacteria</taxon>
        <taxon>Pseudomonadati</taxon>
        <taxon>Bacteroidota</taxon>
        <taxon>Flavobacteriia</taxon>
        <taxon>Flavobacteriales</taxon>
        <taxon>Flavobacteriaceae</taxon>
        <taxon>Flavobacterium</taxon>
    </lineage>
</organism>
<dbReference type="Gene3D" id="2.60.120.200">
    <property type="match status" value="1"/>
</dbReference>
<protein>
    <recommendedName>
        <fullName evidence="3">Fibronectin type-III domain-containing protein</fullName>
    </recommendedName>
</protein>
<sequence>MKKLLPILLFTISAGLFAQPTVNSVSASNVTADSATINYYAAANCPQGAAVQVNYATNSGFANQTTVPAVTVFAGQTFAKIITGLQPGTQYFVRLTSNTGASCGNLSTVSATIVFTTLPGSATLPTISAVSAFGSNGSGLVSYTLNANNGNTTSLVRYGFTSDALTSQATGGVASGSAATAVTAALSGLQPDTTFYYQIEATNSAGTSTSPVSSFLVPVNQLIADYTFDNTYYDSNGNNPFQDNDGTTLTTDRNGNPNAALTVSDSGTTATIPALPYGNRPRSISIWVKLDQVSPGYNFIYSYGTGTAYNGAYLNPSTVFHFGAVGGNHAVTTTQNDSWTHFVFTYDGLTSQVFKNGVLLGSTARSWNTVNNADIFRLGLTETGVGGYFSGHLDDLKIYNYALSATEVSNLFVNNTLSVPAVGVANTDVSIYPNPASGVVNISMEAGLKMISVFSIQGQRVLTSDAKTVDVSGLAAGVYVIKIVDNNNRLVSKKLVIK</sequence>
<dbReference type="Pfam" id="PF18962">
    <property type="entry name" value="Por_Secre_tail"/>
    <property type="match status" value="1"/>
</dbReference>
<dbReference type="Pfam" id="PF16656">
    <property type="entry name" value="Pur_ac_phosph_N"/>
    <property type="match status" value="1"/>
</dbReference>
<dbReference type="AlphaFoldDB" id="A0A2S0RG09"/>
<dbReference type="InterPro" id="IPR013783">
    <property type="entry name" value="Ig-like_fold"/>
</dbReference>
<gene>
    <name evidence="4" type="ORF">HYN48_09130</name>
</gene>
<dbReference type="EMBL" id="CP028811">
    <property type="protein sequence ID" value="AWA30230.1"/>
    <property type="molecule type" value="Genomic_DNA"/>
</dbReference>
<dbReference type="GO" id="GO:0005975">
    <property type="term" value="P:carbohydrate metabolic process"/>
    <property type="evidence" value="ECO:0007669"/>
    <property type="project" value="UniProtKB-ARBA"/>
</dbReference>
<dbReference type="InterPro" id="IPR003961">
    <property type="entry name" value="FN3_dom"/>
</dbReference>
<name>A0A2S0RG09_9FLAO</name>
<evidence type="ECO:0000313" key="5">
    <source>
        <dbReference type="Proteomes" id="UP000244193"/>
    </source>
</evidence>
<keyword evidence="5" id="KW-1185">Reference proteome</keyword>
<dbReference type="GO" id="GO:0046872">
    <property type="term" value="F:metal ion binding"/>
    <property type="evidence" value="ECO:0007669"/>
    <property type="project" value="InterPro"/>
</dbReference>
<dbReference type="SMART" id="SM00060">
    <property type="entry name" value="FN3"/>
    <property type="match status" value="2"/>
</dbReference>
<dbReference type="InterPro" id="IPR036116">
    <property type="entry name" value="FN3_sf"/>
</dbReference>
<feature type="signal peptide" evidence="2">
    <location>
        <begin position="1"/>
        <end position="18"/>
    </location>
</feature>
<dbReference type="Gene3D" id="2.60.40.10">
    <property type="entry name" value="Immunoglobulins"/>
    <property type="match status" value="1"/>
</dbReference>
<evidence type="ECO:0000259" key="3">
    <source>
        <dbReference type="PROSITE" id="PS50853"/>
    </source>
</evidence>
<feature type="chain" id="PRO_5015539924" description="Fibronectin type-III domain-containing protein" evidence="2">
    <location>
        <begin position="19"/>
        <end position="498"/>
    </location>
</feature>
<dbReference type="RefSeq" id="WP_108370882.1">
    <property type="nucleotide sequence ID" value="NZ_CP028811.1"/>
</dbReference>
<dbReference type="KEGG" id="fmg:HYN48_09130"/>
<dbReference type="NCBIfam" id="TIGR04183">
    <property type="entry name" value="Por_Secre_tail"/>
    <property type="match status" value="1"/>
</dbReference>
<dbReference type="InterPro" id="IPR015914">
    <property type="entry name" value="PAPs_N"/>
</dbReference>
<dbReference type="GO" id="GO:0003993">
    <property type="term" value="F:acid phosphatase activity"/>
    <property type="evidence" value="ECO:0007669"/>
    <property type="project" value="InterPro"/>
</dbReference>
<dbReference type="GO" id="GO:0004553">
    <property type="term" value="F:hydrolase activity, hydrolyzing O-glycosyl compounds"/>
    <property type="evidence" value="ECO:0007669"/>
    <property type="project" value="UniProtKB-ARBA"/>
</dbReference>
<proteinExistence type="predicted"/>
<dbReference type="InterPro" id="IPR013320">
    <property type="entry name" value="ConA-like_dom_sf"/>
</dbReference>
<evidence type="ECO:0000256" key="2">
    <source>
        <dbReference type="SAM" id="SignalP"/>
    </source>
</evidence>
<evidence type="ECO:0000256" key="1">
    <source>
        <dbReference type="ARBA" id="ARBA00022729"/>
    </source>
</evidence>
<keyword evidence="1 2" id="KW-0732">Signal</keyword>
<dbReference type="SUPFAM" id="SSF49265">
    <property type="entry name" value="Fibronectin type III"/>
    <property type="match status" value="1"/>
</dbReference>
<feature type="domain" description="Fibronectin type-III" evidence="3">
    <location>
        <begin position="21"/>
        <end position="120"/>
    </location>
</feature>
<dbReference type="Pfam" id="PF13385">
    <property type="entry name" value="Laminin_G_3"/>
    <property type="match status" value="1"/>
</dbReference>
<dbReference type="OrthoDB" id="8737820at2"/>
<dbReference type="Proteomes" id="UP000244193">
    <property type="component" value="Chromosome"/>
</dbReference>
<dbReference type="Gene3D" id="2.60.40.380">
    <property type="entry name" value="Purple acid phosphatase-like, N-terminal"/>
    <property type="match status" value="1"/>
</dbReference>